<name>A0A0C4DQK8_MAGP6</name>
<proteinExistence type="predicted"/>
<evidence type="ECO:0000313" key="3">
    <source>
        <dbReference type="EnsemblFungi" id="MAPG_02152T0"/>
    </source>
</evidence>
<dbReference type="EMBL" id="GL876967">
    <property type="protein sequence ID" value="KLU83085.1"/>
    <property type="molecule type" value="Genomic_DNA"/>
</dbReference>
<reference evidence="2" key="2">
    <citation type="submission" date="2010-05" db="EMBL/GenBank/DDBJ databases">
        <title>The Genome Sequence of Magnaporthe poae strain ATCC 64411.</title>
        <authorList>
            <consortium name="The Broad Institute Genome Sequencing Platform"/>
            <consortium name="Broad Institute Genome Sequencing Center for Infectious Disease"/>
            <person name="Ma L.-J."/>
            <person name="Dead R."/>
            <person name="Young S."/>
            <person name="Zeng Q."/>
            <person name="Koehrsen M."/>
            <person name="Alvarado L."/>
            <person name="Berlin A."/>
            <person name="Chapman S.B."/>
            <person name="Chen Z."/>
            <person name="Freedman E."/>
            <person name="Gellesch M."/>
            <person name="Goldberg J."/>
            <person name="Griggs A."/>
            <person name="Gujja S."/>
            <person name="Heilman E.R."/>
            <person name="Heiman D."/>
            <person name="Hepburn T."/>
            <person name="Howarth C."/>
            <person name="Jen D."/>
            <person name="Larson L."/>
            <person name="Mehta T."/>
            <person name="Neiman D."/>
            <person name="Pearson M."/>
            <person name="Roberts A."/>
            <person name="Saif S."/>
            <person name="Shea T."/>
            <person name="Shenoy N."/>
            <person name="Sisk P."/>
            <person name="Stolte C."/>
            <person name="Sykes S."/>
            <person name="Walk T."/>
            <person name="White J."/>
            <person name="Yandava C."/>
            <person name="Haas B."/>
            <person name="Nusbaum C."/>
            <person name="Birren B."/>
        </authorList>
    </citation>
    <scope>NUCLEOTIDE SEQUENCE</scope>
    <source>
        <strain evidence="2">ATCC 64411</strain>
    </source>
</reference>
<reference evidence="4" key="1">
    <citation type="submission" date="2010-05" db="EMBL/GenBank/DDBJ databases">
        <title>The genome sequence of Magnaporthe poae strain ATCC 64411.</title>
        <authorList>
            <person name="Ma L.-J."/>
            <person name="Dead R."/>
            <person name="Young S."/>
            <person name="Zeng Q."/>
            <person name="Koehrsen M."/>
            <person name="Alvarado L."/>
            <person name="Berlin A."/>
            <person name="Chapman S.B."/>
            <person name="Chen Z."/>
            <person name="Freedman E."/>
            <person name="Gellesch M."/>
            <person name="Goldberg J."/>
            <person name="Griggs A."/>
            <person name="Gujja S."/>
            <person name="Heilman E.R."/>
            <person name="Heiman D."/>
            <person name="Hepburn T."/>
            <person name="Howarth C."/>
            <person name="Jen D."/>
            <person name="Larson L."/>
            <person name="Mehta T."/>
            <person name="Neiman D."/>
            <person name="Pearson M."/>
            <person name="Roberts A."/>
            <person name="Saif S."/>
            <person name="Shea T."/>
            <person name="Shenoy N."/>
            <person name="Sisk P."/>
            <person name="Stolte C."/>
            <person name="Sykes S."/>
            <person name="Walk T."/>
            <person name="White J."/>
            <person name="Yandava C."/>
            <person name="Haas B."/>
            <person name="Nusbaum C."/>
            <person name="Birren B."/>
        </authorList>
    </citation>
    <scope>NUCLEOTIDE SEQUENCE [LARGE SCALE GENOMIC DNA]</scope>
    <source>
        <strain evidence="4">ATCC 64411 / 73-15</strain>
    </source>
</reference>
<reference evidence="3" key="4">
    <citation type="journal article" date="2015" name="G3 (Bethesda)">
        <title>Genome sequences of three phytopathogenic species of the Magnaporthaceae family of fungi.</title>
        <authorList>
            <person name="Okagaki L.H."/>
            <person name="Nunes C.C."/>
            <person name="Sailsbery J."/>
            <person name="Clay B."/>
            <person name="Brown D."/>
            <person name="John T."/>
            <person name="Oh Y."/>
            <person name="Young N."/>
            <person name="Fitzgerald M."/>
            <person name="Haas B.J."/>
            <person name="Zeng Q."/>
            <person name="Young S."/>
            <person name="Adiconis X."/>
            <person name="Fan L."/>
            <person name="Levin J.Z."/>
            <person name="Mitchell T.K."/>
            <person name="Okubara P.A."/>
            <person name="Farman M.L."/>
            <person name="Kohn L.M."/>
            <person name="Birren B."/>
            <person name="Ma L.-J."/>
            <person name="Dean R.A."/>
        </authorList>
    </citation>
    <scope>NUCLEOTIDE SEQUENCE</scope>
    <source>
        <strain evidence="3">ATCC 64411 / 73-15</strain>
    </source>
</reference>
<protein>
    <submittedName>
        <fullName evidence="2 3">Uncharacterized protein</fullName>
    </submittedName>
</protein>
<reference evidence="2" key="3">
    <citation type="submission" date="2011-03" db="EMBL/GenBank/DDBJ databases">
        <title>Annotation of Magnaporthe poae ATCC 64411.</title>
        <authorList>
            <person name="Ma L.-J."/>
            <person name="Dead R."/>
            <person name="Young S.K."/>
            <person name="Zeng Q."/>
            <person name="Gargeya S."/>
            <person name="Fitzgerald M."/>
            <person name="Haas B."/>
            <person name="Abouelleil A."/>
            <person name="Alvarado L."/>
            <person name="Arachchi H.M."/>
            <person name="Berlin A."/>
            <person name="Brown A."/>
            <person name="Chapman S.B."/>
            <person name="Chen Z."/>
            <person name="Dunbar C."/>
            <person name="Freedman E."/>
            <person name="Gearin G."/>
            <person name="Gellesch M."/>
            <person name="Goldberg J."/>
            <person name="Griggs A."/>
            <person name="Gujja S."/>
            <person name="Heiman D."/>
            <person name="Howarth C."/>
            <person name="Larson L."/>
            <person name="Lui A."/>
            <person name="MacDonald P.J.P."/>
            <person name="Mehta T."/>
            <person name="Montmayeur A."/>
            <person name="Murphy C."/>
            <person name="Neiman D."/>
            <person name="Pearson M."/>
            <person name="Priest M."/>
            <person name="Roberts A."/>
            <person name="Saif S."/>
            <person name="Shea T."/>
            <person name="Shenoy N."/>
            <person name="Sisk P."/>
            <person name="Stolte C."/>
            <person name="Sykes S."/>
            <person name="Yandava C."/>
            <person name="Wortman J."/>
            <person name="Nusbaum C."/>
            <person name="Birren B."/>
        </authorList>
    </citation>
    <scope>NUCLEOTIDE SEQUENCE</scope>
    <source>
        <strain evidence="2">ATCC 64411</strain>
    </source>
</reference>
<evidence type="ECO:0000313" key="4">
    <source>
        <dbReference type="Proteomes" id="UP000011715"/>
    </source>
</evidence>
<accession>A0A0C4DQK8</accession>
<dbReference type="VEuPathDB" id="FungiDB:MAPG_02152"/>
<gene>
    <name evidence="2" type="ORF">MAPG_02152</name>
</gene>
<feature type="region of interest" description="Disordered" evidence="1">
    <location>
        <begin position="69"/>
        <end position="90"/>
    </location>
</feature>
<keyword evidence="4" id="KW-1185">Reference proteome</keyword>
<organism evidence="3 4">
    <name type="scientific">Magnaporthiopsis poae (strain ATCC 64411 / 73-15)</name>
    <name type="common">Kentucky bluegrass fungus</name>
    <name type="synonym">Magnaporthe poae</name>
    <dbReference type="NCBI Taxonomy" id="644358"/>
    <lineage>
        <taxon>Eukaryota</taxon>
        <taxon>Fungi</taxon>
        <taxon>Dikarya</taxon>
        <taxon>Ascomycota</taxon>
        <taxon>Pezizomycotina</taxon>
        <taxon>Sordariomycetes</taxon>
        <taxon>Sordariomycetidae</taxon>
        <taxon>Magnaporthales</taxon>
        <taxon>Magnaporthaceae</taxon>
        <taxon>Magnaporthiopsis</taxon>
    </lineage>
</organism>
<sequence length="275" mass="30115">MLAAQLAPTQGEGSRGGPGAELGLDGWLVGFLADIMSIKQVLDKCRGQWRPGFDKQVVVGLLEELESCIQTPSPSPSPAQAGSTQHGEEPLPKLNMLQTRIAQQADEQGVTASWVIRNMGKGGKAEREQDEEIQRYLKGLDVSIDLFHRGGVSRAVFLETIGKACQHLQMVYFEPQQLSDGPQALCNYPSNRFRTLAESVHGLLGQNWNSRSQSGSAAEARLCLNRHRRLDLQADTAPQQGDIPNEAGTIFEILLPACERGVDWKVTNIKIMTSK</sequence>
<dbReference type="AlphaFoldDB" id="A0A0C4DQK8"/>
<dbReference type="Proteomes" id="UP000011715">
    <property type="component" value="Unassembled WGS sequence"/>
</dbReference>
<reference evidence="3" key="5">
    <citation type="submission" date="2015-06" db="UniProtKB">
        <authorList>
            <consortium name="EnsemblFungi"/>
        </authorList>
    </citation>
    <scope>IDENTIFICATION</scope>
    <source>
        <strain evidence="3">ATCC 64411</strain>
    </source>
</reference>
<evidence type="ECO:0000313" key="2">
    <source>
        <dbReference type="EMBL" id="KLU83085.1"/>
    </source>
</evidence>
<dbReference type="EMBL" id="ADBL01000544">
    <property type="status" value="NOT_ANNOTATED_CDS"/>
    <property type="molecule type" value="Genomic_DNA"/>
</dbReference>
<dbReference type="EnsemblFungi" id="MAPG_02152T0">
    <property type="protein sequence ID" value="MAPG_02152T0"/>
    <property type="gene ID" value="MAPG_02152"/>
</dbReference>
<evidence type="ECO:0000256" key="1">
    <source>
        <dbReference type="SAM" id="MobiDB-lite"/>
    </source>
</evidence>